<evidence type="ECO:0000256" key="1">
    <source>
        <dbReference type="SAM" id="MobiDB-lite"/>
    </source>
</evidence>
<protein>
    <submittedName>
        <fullName evidence="2">Uncharacterized protein</fullName>
    </submittedName>
</protein>
<dbReference type="RefSeq" id="WP_004623510.1">
    <property type="nucleotide sequence ID" value="NZ_AORV01000015.1"/>
</dbReference>
<dbReference type="EMBL" id="AORV01000015">
    <property type="protein sequence ID" value="EMS73726.1"/>
    <property type="molecule type" value="Genomic_DNA"/>
</dbReference>
<feature type="compositionally biased region" description="Basic and acidic residues" evidence="1">
    <location>
        <begin position="67"/>
        <end position="77"/>
    </location>
</feature>
<name>S0FTR6_RUMCE</name>
<evidence type="ECO:0000313" key="3">
    <source>
        <dbReference type="Proteomes" id="UP000014155"/>
    </source>
</evidence>
<dbReference type="PATRIC" id="fig|1195236.3.peg.515"/>
<reference evidence="2 3" key="1">
    <citation type="journal article" date="2013" name="Genome Announc.">
        <title>Draft Genome Sequence of the Cellulolytic, Mesophilic, Anaerobic Bacterium Clostridium termitidis Strain CT1112 (DSM 5398).</title>
        <authorList>
            <person name="Lal S."/>
            <person name="Ramachandran U."/>
            <person name="Zhang X."/>
            <person name="Munir R."/>
            <person name="Sparling R."/>
            <person name="Levin D.B."/>
        </authorList>
    </citation>
    <scope>NUCLEOTIDE SEQUENCE [LARGE SCALE GENOMIC DNA]</scope>
    <source>
        <strain evidence="2 3">CT1112</strain>
    </source>
</reference>
<organism evidence="2 3">
    <name type="scientific">Ruminiclostridium cellobioparum subsp. termitidis CT1112</name>
    <dbReference type="NCBI Taxonomy" id="1195236"/>
    <lineage>
        <taxon>Bacteria</taxon>
        <taxon>Bacillati</taxon>
        <taxon>Bacillota</taxon>
        <taxon>Clostridia</taxon>
        <taxon>Eubacteriales</taxon>
        <taxon>Oscillospiraceae</taxon>
        <taxon>Ruminiclostridium</taxon>
    </lineage>
</organism>
<sequence>MGKDILIPVVALVLIFGPRLFHEVKDYLLKRQQLKAEIELKAEALRLKNSLELEKFINSENIFNTQNDRKQAKKAEPDDSLNQKRNSQYERY</sequence>
<gene>
    <name evidence="2" type="ORF">CTER_0213</name>
</gene>
<dbReference type="AlphaFoldDB" id="S0FTR6"/>
<accession>S0FTR6</accession>
<dbReference type="STRING" id="1195236.CTER_0213"/>
<comment type="caution">
    <text evidence="2">The sequence shown here is derived from an EMBL/GenBank/DDBJ whole genome shotgun (WGS) entry which is preliminary data.</text>
</comment>
<feature type="region of interest" description="Disordered" evidence="1">
    <location>
        <begin position="67"/>
        <end position="92"/>
    </location>
</feature>
<keyword evidence="3" id="KW-1185">Reference proteome</keyword>
<dbReference type="Proteomes" id="UP000014155">
    <property type="component" value="Unassembled WGS sequence"/>
</dbReference>
<proteinExistence type="predicted"/>
<evidence type="ECO:0000313" key="2">
    <source>
        <dbReference type="EMBL" id="EMS73726.1"/>
    </source>
</evidence>